<dbReference type="InterPro" id="IPR051683">
    <property type="entry name" value="Enoyl-CoA_Hydratase/Isomerase"/>
</dbReference>
<protein>
    <submittedName>
        <fullName evidence="2">Gamma-carboxygeranoyl-CoA hydratase</fullName>
    </submittedName>
</protein>
<dbReference type="AlphaFoldDB" id="A0A432VZ43"/>
<dbReference type="Pfam" id="PF00378">
    <property type="entry name" value="ECH_1"/>
    <property type="match status" value="1"/>
</dbReference>
<dbReference type="Proteomes" id="UP000288212">
    <property type="component" value="Unassembled WGS sequence"/>
</dbReference>
<evidence type="ECO:0000313" key="3">
    <source>
        <dbReference type="Proteomes" id="UP000288212"/>
    </source>
</evidence>
<keyword evidence="3" id="KW-1185">Reference proteome</keyword>
<name>A0A432VZ43_9GAMM</name>
<dbReference type="InterPro" id="IPR029045">
    <property type="entry name" value="ClpP/crotonase-like_dom_sf"/>
</dbReference>
<comment type="similarity">
    <text evidence="1">Belongs to the enoyl-CoA hydratase/isomerase family.</text>
</comment>
<accession>A0A432VZ43</accession>
<gene>
    <name evidence="2" type="ORF">CWE06_03565</name>
</gene>
<dbReference type="PANTHER" id="PTHR42964:SF1">
    <property type="entry name" value="POLYKETIDE BIOSYNTHESIS ENOYL-COA HYDRATASE PKSH-RELATED"/>
    <property type="match status" value="1"/>
</dbReference>
<dbReference type="SUPFAM" id="SSF52096">
    <property type="entry name" value="ClpP/crotonase"/>
    <property type="match status" value="1"/>
</dbReference>
<proteinExistence type="inferred from homology"/>
<dbReference type="GO" id="GO:0008300">
    <property type="term" value="P:isoprenoid catabolic process"/>
    <property type="evidence" value="ECO:0007669"/>
    <property type="project" value="TreeGrafter"/>
</dbReference>
<dbReference type="RefSeq" id="WP_126791217.1">
    <property type="nucleotide sequence ID" value="NZ_PIPI01000001.1"/>
</dbReference>
<dbReference type="InterPro" id="IPR014748">
    <property type="entry name" value="Enoyl-CoA_hydra_C"/>
</dbReference>
<organism evidence="2 3">
    <name type="scientific">Aliidiomarina haloalkalitolerans</name>
    <dbReference type="NCBI Taxonomy" id="859059"/>
    <lineage>
        <taxon>Bacteria</taxon>
        <taxon>Pseudomonadati</taxon>
        <taxon>Pseudomonadota</taxon>
        <taxon>Gammaproteobacteria</taxon>
        <taxon>Alteromonadales</taxon>
        <taxon>Idiomarinaceae</taxon>
        <taxon>Aliidiomarina</taxon>
    </lineage>
</organism>
<dbReference type="OrthoDB" id="9807606at2"/>
<sequence>MSTEYTQLVIDERGVATLTMNRPDVHNAFDDVMIAELRQALQQVAEHNDARVLVLRANGKNFSAGADLNWMRSMATKNYQENVEDAGHLGALMWELDQLPLPTIALVNGAAFGGAVGLVACCDMAIADERASFCLSEVKIGLIPAVISPYVVRALGEPAARRYMLTAERFFAMEAQRLGLVDIVTTDSLDEALEPLLTALLANSPAAVQACKRLIHHVSNHPLDPEVVAETARRIAAIRVSAEGQEGLSSFLEKRAPAWQQSNKKDGGHA</sequence>
<evidence type="ECO:0000256" key="1">
    <source>
        <dbReference type="ARBA" id="ARBA00005254"/>
    </source>
</evidence>
<dbReference type="EMBL" id="PIPI01000001">
    <property type="protein sequence ID" value="RUO21932.1"/>
    <property type="molecule type" value="Genomic_DNA"/>
</dbReference>
<dbReference type="GO" id="GO:0003824">
    <property type="term" value="F:catalytic activity"/>
    <property type="evidence" value="ECO:0007669"/>
    <property type="project" value="UniProtKB-ARBA"/>
</dbReference>
<dbReference type="CDD" id="cd06558">
    <property type="entry name" value="crotonase-like"/>
    <property type="match status" value="1"/>
</dbReference>
<dbReference type="Gene3D" id="3.90.226.10">
    <property type="entry name" value="2-enoyl-CoA Hydratase, Chain A, domain 1"/>
    <property type="match status" value="1"/>
</dbReference>
<reference evidence="2 3" key="1">
    <citation type="journal article" date="2011" name="Front. Microbiol.">
        <title>Genomic signatures of strain selection and enhancement in Bacillus atrophaeus var. globigii, a historical biowarfare simulant.</title>
        <authorList>
            <person name="Gibbons H.S."/>
            <person name="Broomall S.M."/>
            <person name="McNew L.A."/>
            <person name="Daligault H."/>
            <person name="Chapman C."/>
            <person name="Bruce D."/>
            <person name="Karavis M."/>
            <person name="Krepps M."/>
            <person name="McGregor P.A."/>
            <person name="Hong C."/>
            <person name="Park K.H."/>
            <person name="Akmal A."/>
            <person name="Feldman A."/>
            <person name="Lin J.S."/>
            <person name="Chang W.E."/>
            <person name="Higgs B.W."/>
            <person name="Demirev P."/>
            <person name="Lindquist J."/>
            <person name="Liem A."/>
            <person name="Fochler E."/>
            <person name="Read T.D."/>
            <person name="Tapia R."/>
            <person name="Johnson S."/>
            <person name="Bishop-Lilly K.A."/>
            <person name="Detter C."/>
            <person name="Han C."/>
            <person name="Sozhamannan S."/>
            <person name="Rosenzweig C.N."/>
            <person name="Skowronski E.W."/>
        </authorList>
    </citation>
    <scope>NUCLEOTIDE SEQUENCE [LARGE SCALE GENOMIC DNA]</scope>
    <source>
        <strain evidence="2 3">AK5</strain>
    </source>
</reference>
<dbReference type="PANTHER" id="PTHR42964">
    <property type="entry name" value="ENOYL-COA HYDRATASE"/>
    <property type="match status" value="1"/>
</dbReference>
<dbReference type="InterPro" id="IPR001753">
    <property type="entry name" value="Enoyl-CoA_hydra/iso"/>
</dbReference>
<dbReference type="Gene3D" id="1.10.12.10">
    <property type="entry name" value="Lyase 2-enoyl-coa Hydratase, Chain A, domain 2"/>
    <property type="match status" value="1"/>
</dbReference>
<comment type="caution">
    <text evidence="2">The sequence shown here is derived from an EMBL/GenBank/DDBJ whole genome shotgun (WGS) entry which is preliminary data.</text>
</comment>
<evidence type="ECO:0000313" key="2">
    <source>
        <dbReference type="EMBL" id="RUO21932.1"/>
    </source>
</evidence>